<name>A0A645IFP4_9ZZZZ</name>
<evidence type="ECO:0000313" key="1">
    <source>
        <dbReference type="EMBL" id="MPN50141.1"/>
    </source>
</evidence>
<sequence>MVGYFSFIIEQFLNEIEFFIKKWDCIFDQFPGFKTEPYVFDCFQKIFEIIRIFGI</sequence>
<proteinExistence type="predicted"/>
<protein>
    <submittedName>
        <fullName evidence="1">Uncharacterized protein</fullName>
    </submittedName>
</protein>
<dbReference type="AlphaFoldDB" id="A0A645IFP4"/>
<reference evidence="1" key="1">
    <citation type="submission" date="2019-08" db="EMBL/GenBank/DDBJ databases">
        <authorList>
            <person name="Kucharzyk K."/>
            <person name="Murdoch R.W."/>
            <person name="Higgins S."/>
            <person name="Loffler F."/>
        </authorList>
    </citation>
    <scope>NUCLEOTIDE SEQUENCE</scope>
</reference>
<organism evidence="1">
    <name type="scientific">bioreactor metagenome</name>
    <dbReference type="NCBI Taxonomy" id="1076179"/>
    <lineage>
        <taxon>unclassified sequences</taxon>
        <taxon>metagenomes</taxon>
        <taxon>ecological metagenomes</taxon>
    </lineage>
</organism>
<accession>A0A645IFP4</accession>
<gene>
    <name evidence="1" type="ORF">SDC9_197767</name>
</gene>
<comment type="caution">
    <text evidence="1">The sequence shown here is derived from an EMBL/GenBank/DDBJ whole genome shotgun (WGS) entry which is preliminary data.</text>
</comment>
<dbReference type="EMBL" id="VSSQ01114028">
    <property type="protein sequence ID" value="MPN50141.1"/>
    <property type="molecule type" value="Genomic_DNA"/>
</dbReference>